<dbReference type="SMART" id="SM00450">
    <property type="entry name" value="RHOD"/>
    <property type="match status" value="1"/>
</dbReference>
<dbReference type="InterPro" id="IPR036873">
    <property type="entry name" value="Rhodanese-like_dom_sf"/>
</dbReference>
<keyword evidence="2" id="KW-0808">Transferase</keyword>
<dbReference type="PROSITE" id="PS50206">
    <property type="entry name" value="RHODANESE_3"/>
    <property type="match status" value="1"/>
</dbReference>
<dbReference type="Pfam" id="PF00581">
    <property type="entry name" value="Rhodanese"/>
    <property type="match status" value="1"/>
</dbReference>
<evidence type="ECO:0000313" key="2">
    <source>
        <dbReference type="EMBL" id="SFO00338.1"/>
    </source>
</evidence>
<reference evidence="3" key="1">
    <citation type="submission" date="2016-10" db="EMBL/GenBank/DDBJ databases">
        <authorList>
            <person name="Varghese N."/>
            <person name="Submissions S."/>
        </authorList>
    </citation>
    <scope>NUCLEOTIDE SEQUENCE [LARGE SCALE GENOMIC DNA]</scope>
    <source>
        <strain evidence="3">DSM 23925</strain>
    </source>
</reference>
<name>A0A1I5DMD7_9FLAO</name>
<dbReference type="Proteomes" id="UP000198705">
    <property type="component" value="Unassembled WGS sequence"/>
</dbReference>
<evidence type="ECO:0000313" key="3">
    <source>
        <dbReference type="Proteomes" id="UP000198705"/>
    </source>
</evidence>
<dbReference type="GO" id="GO:0016740">
    <property type="term" value="F:transferase activity"/>
    <property type="evidence" value="ECO:0007669"/>
    <property type="project" value="UniProtKB-KW"/>
</dbReference>
<dbReference type="InterPro" id="IPR001763">
    <property type="entry name" value="Rhodanese-like_dom"/>
</dbReference>
<dbReference type="OrthoDB" id="9808735at2"/>
<dbReference type="CDD" id="cd00158">
    <property type="entry name" value="RHOD"/>
    <property type="match status" value="1"/>
</dbReference>
<proteinExistence type="predicted"/>
<dbReference type="PANTHER" id="PTHR43031:SF16">
    <property type="entry name" value="OXIDOREDUCTASE"/>
    <property type="match status" value="1"/>
</dbReference>
<dbReference type="SUPFAM" id="SSF52821">
    <property type="entry name" value="Rhodanese/Cell cycle control phosphatase"/>
    <property type="match status" value="1"/>
</dbReference>
<protein>
    <submittedName>
        <fullName evidence="2">Rhodanese-related sulfurtransferase</fullName>
    </submittedName>
</protein>
<gene>
    <name evidence="2" type="ORF">SAMN04487989_10912</name>
</gene>
<dbReference type="PANTHER" id="PTHR43031">
    <property type="entry name" value="FAD-DEPENDENT OXIDOREDUCTASE"/>
    <property type="match status" value="1"/>
</dbReference>
<accession>A0A1I5DMD7</accession>
<dbReference type="RefSeq" id="WP_092209993.1">
    <property type="nucleotide sequence ID" value="NZ_CAXAYH010000064.1"/>
</dbReference>
<dbReference type="STRING" id="649333.SAMN04487989_10912"/>
<dbReference type="AlphaFoldDB" id="A0A1I5DMD7"/>
<organism evidence="2 3">
    <name type="scientific">Bizionia echini</name>
    <dbReference type="NCBI Taxonomy" id="649333"/>
    <lineage>
        <taxon>Bacteria</taxon>
        <taxon>Pseudomonadati</taxon>
        <taxon>Bacteroidota</taxon>
        <taxon>Flavobacteriia</taxon>
        <taxon>Flavobacteriales</taxon>
        <taxon>Flavobacteriaceae</taxon>
        <taxon>Bizionia</taxon>
    </lineage>
</organism>
<sequence length="104" mass="11652">MADLTQSAWREQLENDTEAVIIDVRTDEELAEGMIPNAEQIDIFQSQTFIEKIQALDASKNYYVYCRSGGRSAQACALMNQIGIKNAFNLSGGFMEWQGEVVKP</sequence>
<dbReference type="EMBL" id="FOVN01000009">
    <property type="protein sequence ID" value="SFO00338.1"/>
    <property type="molecule type" value="Genomic_DNA"/>
</dbReference>
<feature type="domain" description="Rhodanese" evidence="1">
    <location>
        <begin position="15"/>
        <end position="102"/>
    </location>
</feature>
<keyword evidence="3" id="KW-1185">Reference proteome</keyword>
<evidence type="ECO:0000259" key="1">
    <source>
        <dbReference type="PROSITE" id="PS50206"/>
    </source>
</evidence>
<dbReference type="InterPro" id="IPR050229">
    <property type="entry name" value="GlpE_sulfurtransferase"/>
</dbReference>
<dbReference type="Gene3D" id="3.40.250.10">
    <property type="entry name" value="Rhodanese-like domain"/>
    <property type="match status" value="1"/>
</dbReference>